<dbReference type="PANTHER" id="PTHR15067:SF4">
    <property type="entry name" value="E3 UBIQUITIN-PROTEIN LIGASE RNF8"/>
    <property type="match status" value="1"/>
</dbReference>
<keyword evidence="10" id="KW-1185">Reference proteome</keyword>
<feature type="compositionally biased region" description="Basic and acidic residues" evidence="7">
    <location>
        <begin position="346"/>
        <end position="356"/>
    </location>
</feature>
<dbReference type="Proteomes" id="UP000198287">
    <property type="component" value="Unassembled WGS sequence"/>
</dbReference>
<dbReference type="PROSITE" id="PS00518">
    <property type="entry name" value="ZF_RING_1"/>
    <property type="match status" value="1"/>
</dbReference>
<evidence type="ECO:0000259" key="8">
    <source>
        <dbReference type="PROSITE" id="PS50089"/>
    </source>
</evidence>
<keyword evidence="1" id="KW-0808">Transferase</keyword>
<dbReference type="PANTHER" id="PTHR15067">
    <property type="entry name" value="E3 UBIQUITIN-PROTEIN LIGASE RNF8"/>
    <property type="match status" value="1"/>
</dbReference>
<dbReference type="EMBL" id="LNIX01000005">
    <property type="protein sequence ID" value="OXA53590.1"/>
    <property type="molecule type" value="Genomic_DNA"/>
</dbReference>
<dbReference type="Gene3D" id="3.30.40.10">
    <property type="entry name" value="Zinc/RING finger domain, C3HC4 (zinc finger)"/>
    <property type="match status" value="1"/>
</dbReference>
<dbReference type="GO" id="GO:0008270">
    <property type="term" value="F:zinc ion binding"/>
    <property type="evidence" value="ECO:0007669"/>
    <property type="project" value="UniProtKB-KW"/>
</dbReference>
<dbReference type="GO" id="GO:0000151">
    <property type="term" value="C:ubiquitin ligase complex"/>
    <property type="evidence" value="ECO:0007669"/>
    <property type="project" value="TreeGrafter"/>
</dbReference>
<gene>
    <name evidence="9" type="ORF">Fcan01_11599</name>
</gene>
<feature type="region of interest" description="Disordered" evidence="7">
    <location>
        <begin position="338"/>
        <end position="364"/>
    </location>
</feature>
<keyword evidence="3 6" id="KW-0863">Zinc-finger</keyword>
<dbReference type="Pfam" id="PF00097">
    <property type="entry name" value="zf-C3HC4"/>
    <property type="match status" value="1"/>
</dbReference>
<feature type="domain" description="RING-type" evidence="8">
    <location>
        <begin position="162"/>
        <end position="202"/>
    </location>
</feature>
<comment type="caution">
    <text evidence="9">The sequence shown here is derived from an EMBL/GenBank/DDBJ whole genome shotgun (WGS) entry which is preliminary data.</text>
</comment>
<dbReference type="InterPro" id="IPR017907">
    <property type="entry name" value="Znf_RING_CS"/>
</dbReference>
<evidence type="ECO:0000256" key="4">
    <source>
        <dbReference type="ARBA" id="ARBA00022786"/>
    </source>
</evidence>
<evidence type="ECO:0000256" key="7">
    <source>
        <dbReference type="SAM" id="MobiDB-lite"/>
    </source>
</evidence>
<dbReference type="InterPro" id="IPR013083">
    <property type="entry name" value="Znf_RING/FYVE/PHD"/>
</dbReference>
<evidence type="ECO:0000313" key="9">
    <source>
        <dbReference type="EMBL" id="OXA53590.1"/>
    </source>
</evidence>
<evidence type="ECO:0000256" key="5">
    <source>
        <dbReference type="ARBA" id="ARBA00022833"/>
    </source>
</evidence>
<proteinExistence type="predicted"/>
<dbReference type="GO" id="GO:0006511">
    <property type="term" value="P:ubiquitin-dependent protein catabolic process"/>
    <property type="evidence" value="ECO:0007669"/>
    <property type="project" value="TreeGrafter"/>
</dbReference>
<dbReference type="SMART" id="SM00184">
    <property type="entry name" value="RING"/>
    <property type="match status" value="1"/>
</dbReference>
<feature type="region of interest" description="Disordered" evidence="7">
    <location>
        <begin position="384"/>
        <end position="434"/>
    </location>
</feature>
<feature type="compositionally biased region" description="Low complexity" evidence="7">
    <location>
        <begin position="392"/>
        <end position="410"/>
    </location>
</feature>
<sequence>MATVNDSANSPETTPPISLTHPPSRTITIPHSKLRYQNQLLQSSNHHHEQQITSRKTKTVSLPKLITSTDNIISKLNNDMKTLLNHVSGSSAESDKRLFLDFSTRHCQMVNEIRNLALDLADLENQMKTQSSSKSPWKQVRCQCKEEIDKEVVSLMEAECSCMICEEIFVDATVTTCGHTFCNLCIKKWYSSSPKQDCPLCRQPLAVNTVKRNVAVDSFVTRLHLRLSDKIKKARNRLLNTRRCNVLKFDAKLLSFESILNPPISKIIPPHDDEDFRRIRTQIRQELSSSSSSHPPVTLDLDKVDASVQTDCPSSPFDSFDSNPVSTLEELYQLLQTDRSPSFDPKPSHDKGPKPDDNDDDVLILPTPRKSAKILDFIDISDDKENNSVGEASASSSLSSSPSSSSAASSVQNLPGDEEPILLPQVPSTSSSTSAATVDLQTMLEPSLNFITTPTTITAVPGPPPFESLVSSTTIPSTTLTSALEPPSVNLSSVLESSSDSIITPEIASAALSALRETPVVDETPPVVSPTTIPSNFNSALERLTSSTSTQHLVPIRLGIKRDSNGKLLVFRSEPRVREQ</sequence>
<organism evidence="9 10">
    <name type="scientific">Folsomia candida</name>
    <name type="common">Springtail</name>
    <dbReference type="NCBI Taxonomy" id="158441"/>
    <lineage>
        <taxon>Eukaryota</taxon>
        <taxon>Metazoa</taxon>
        <taxon>Ecdysozoa</taxon>
        <taxon>Arthropoda</taxon>
        <taxon>Hexapoda</taxon>
        <taxon>Collembola</taxon>
        <taxon>Entomobryomorpha</taxon>
        <taxon>Isotomoidea</taxon>
        <taxon>Isotomidae</taxon>
        <taxon>Proisotominae</taxon>
        <taxon>Folsomia</taxon>
    </lineage>
</organism>
<dbReference type="PROSITE" id="PS50089">
    <property type="entry name" value="ZF_RING_2"/>
    <property type="match status" value="1"/>
</dbReference>
<dbReference type="SUPFAM" id="SSF57850">
    <property type="entry name" value="RING/U-box"/>
    <property type="match status" value="1"/>
</dbReference>
<accession>A0A226E8F2</accession>
<dbReference type="InterPro" id="IPR018957">
    <property type="entry name" value="Znf_C3HC4_RING-type"/>
</dbReference>
<dbReference type="STRING" id="158441.A0A226E8F2"/>
<keyword evidence="2" id="KW-0479">Metal-binding</keyword>
<keyword evidence="5" id="KW-0862">Zinc</keyword>
<dbReference type="GO" id="GO:0005829">
    <property type="term" value="C:cytosol"/>
    <property type="evidence" value="ECO:0007669"/>
    <property type="project" value="TreeGrafter"/>
</dbReference>
<dbReference type="GO" id="GO:0061630">
    <property type="term" value="F:ubiquitin protein ligase activity"/>
    <property type="evidence" value="ECO:0007669"/>
    <property type="project" value="TreeGrafter"/>
</dbReference>
<keyword evidence="4" id="KW-0833">Ubl conjugation pathway</keyword>
<evidence type="ECO:0000256" key="6">
    <source>
        <dbReference type="PROSITE-ProRule" id="PRU00175"/>
    </source>
</evidence>
<evidence type="ECO:0000256" key="2">
    <source>
        <dbReference type="ARBA" id="ARBA00022723"/>
    </source>
</evidence>
<dbReference type="InterPro" id="IPR001841">
    <property type="entry name" value="Znf_RING"/>
</dbReference>
<dbReference type="AlphaFoldDB" id="A0A226E8F2"/>
<protein>
    <submittedName>
        <fullName evidence="9">E3 ubiquitin-protein ligase RNF8-A</fullName>
    </submittedName>
</protein>
<evidence type="ECO:0000313" key="10">
    <source>
        <dbReference type="Proteomes" id="UP000198287"/>
    </source>
</evidence>
<reference evidence="9 10" key="1">
    <citation type="submission" date="2015-12" db="EMBL/GenBank/DDBJ databases">
        <title>The genome of Folsomia candida.</title>
        <authorList>
            <person name="Faddeeva A."/>
            <person name="Derks M.F."/>
            <person name="Anvar Y."/>
            <person name="Smit S."/>
            <person name="Van Straalen N."/>
            <person name="Roelofs D."/>
        </authorList>
    </citation>
    <scope>NUCLEOTIDE SEQUENCE [LARGE SCALE GENOMIC DNA]</scope>
    <source>
        <strain evidence="9 10">VU population</strain>
        <tissue evidence="9">Whole body</tissue>
    </source>
</reference>
<dbReference type="OrthoDB" id="5330228at2759"/>
<feature type="region of interest" description="Disordered" evidence="7">
    <location>
        <begin position="1"/>
        <end position="25"/>
    </location>
</feature>
<evidence type="ECO:0000256" key="3">
    <source>
        <dbReference type="ARBA" id="ARBA00022771"/>
    </source>
</evidence>
<evidence type="ECO:0000256" key="1">
    <source>
        <dbReference type="ARBA" id="ARBA00022679"/>
    </source>
</evidence>
<dbReference type="GO" id="GO:0016567">
    <property type="term" value="P:protein ubiquitination"/>
    <property type="evidence" value="ECO:0007669"/>
    <property type="project" value="TreeGrafter"/>
</dbReference>
<name>A0A226E8F2_FOLCA</name>